<proteinExistence type="predicted"/>
<keyword evidence="3" id="KW-0408">Iron</keyword>
<dbReference type="AlphaFoldDB" id="A0A2P0QJE4"/>
<protein>
    <submittedName>
        <fullName evidence="6">AioB-like small subunit</fullName>
    </submittedName>
</protein>
<name>A0A2P0QJE4_9PROT</name>
<feature type="domain" description="Rieske" evidence="5">
    <location>
        <begin position="69"/>
        <end position="170"/>
    </location>
</feature>
<keyword evidence="1" id="KW-0001">2Fe-2S</keyword>
<sequence length="186" mass="20349">MDIEQIERKENQEQHSCGLSRRSFLFYSGGALTTGTVMLQIPGVLHAQEAKVATYPRKLIAKMSQLELDQPVIFNYPDDGRNSNCLLVKLGQKAGGGIGGQNDVVAFNTICTHQGGPLLGTYKAEYKTLGQCPFHLTTYDLTRYGIIVSGQAYQSLPQVILELKGDNIYAVGVMGLIFGRNNNHIG</sequence>
<evidence type="ECO:0000256" key="1">
    <source>
        <dbReference type="ARBA" id="ARBA00022714"/>
    </source>
</evidence>
<evidence type="ECO:0000256" key="2">
    <source>
        <dbReference type="ARBA" id="ARBA00022723"/>
    </source>
</evidence>
<dbReference type="GO" id="GO:0046872">
    <property type="term" value="F:metal ion binding"/>
    <property type="evidence" value="ECO:0007669"/>
    <property type="project" value="UniProtKB-KW"/>
</dbReference>
<keyword evidence="2" id="KW-0479">Metal-binding</keyword>
<reference evidence="6" key="1">
    <citation type="submission" date="2016-12" db="EMBL/GenBank/DDBJ databases">
        <title>Arsenic respiratory pathways in the anoxic pelagic waters of the Pacific Ocean.</title>
        <authorList>
            <person name="Saunders J.K."/>
            <person name="Fuchsman C.A."/>
            <person name="McKay C."/>
            <person name="Rocap G."/>
        </authorList>
    </citation>
    <scope>NUCLEOTIDE SEQUENCE</scope>
</reference>
<dbReference type="EMBL" id="KY400106">
    <property type="protein sequence ID" value="ART90593.1"/>
    <property type="molecule type" value="Genomic_DNA"/>
</dbReference>
<organism evidence="6">
    <name type="scientific">uncultured Pseudomonadota bacterium</name>
    <dbReference type="NCBI Taxonomy" id="153809"/>
    <lineage>
        <taxon>Bacteria</taxon>
        <taxon>Pseudomonadati</taxon>
        <taxon>Pseudomonadota</taxon>
        <taxon>environmental samples</taxon>
    </lineage>
</organism>
<dbReference type="SUPFAM" id="SSF50022">
    <property type="entry name" value="ISP domain"/>
    <property type="match status" value="1"/>
</dbReference>
<evidence type="ECO:0000256" key="3">
    <source>
        <dbReference type="ARBA" id="ARBA00023004"/>
    </source>
</evidence>
<evidence type="ECO:0000313" key="6">
    <source>
        <dbReference type="EMBL" id="ART90593.1"/>
    </source>
</evidence>
<dbReference type="Gene3D" id="2.102.10.10">
    <property type="entry name" value="Rieske [2Fe-2S] iron-sulphur domain"/>
    <property type="match status" value="1"/>
</dbReference>
<dbReference type="Pfam" id="PF00355">
    <property type="entry name" value="Rieske"/>
    <property type="match status" value="1"/>
</dbReference>
<dbReference type="PROSITE" id="PS51296">
    <property type="entry name" value="RIESKE"/>
    <property type="match status" value="1"/>
</dbReference>
<evidence type="ECO:0000259" key="5">
    <source>
        <dbReference type="PROSITE" id="PS51296"/>
    </source>
</evidence>
<dbReference type="GO" id="GO:0051537">
    <property type="term" value="F:2 iron, 2 sulfur cluster binding"/>
    <property type="evidence" value="ECO:0007669"/>
    <property type="project" value="UniProtKB-KW"/>
</dbReference>
<keyword evidence="4" id="KW-0411">Iron-sulfur</keyword>
<dbReference type="InterPro" id="IPR014067">
    <property type="entry name" value="AioB/IdrB_ssu"/>
</dbReference>
<dbReference type="InterPro" id="IPR036922">
    <property type="entry name" value="Rieske_2Fe-2S_sf"/>
</dbReference>
<dbReference type="InterPro" id="IPR017941">
    <property type="entry name" value="Rieske_2Fe-2S"/>
</dbReference>
<accession>A0A2P0QJE4</accession>
<dbReference type="NCBIfam" id="TIGR02694">
    <property type="entry name" value="arsenite_ox_S"/>
    <property type="match status" value="1"/>
</dbReference>
<evidence type="ECO:0000256" key="4">
    <source>
        <dbReference type="ARBA" id="ARBA00023014"/>
    </source>
</evidence>